<dbReference type="OrthoDB" id="628098at2"/>
<dbReference type="RefSeq" id="WP_072837243.1">
    <property type="nucleotide sequence ID" value="NZ_FQUU01000031.1"/>
</dbReference>
<accession>A0A1M5GF41</accession>
<dbReference type="PROSITE" id="PS51257">
    <property type="entry name" value="PROKAR_LIPOPROTEIN"/>
    <property type="match status" value="1"/>
</dbReference>
<evidence type="ECO:0000313" key="2">
    <source>
        <dbReference type="Proteomes" id="UP000184048"/>
    </source>
</evidence>
<dbReference type="InterPro" id="IPR036026">
    <property type="entry name" value="Seven-hairpin_glycosidases"/>
</dbReference>
<protein>
    <submittedName>
        <fullName evidence="1">Maltose/maltodextrin transport system substrate-binding protein</fullName>
    </submittedName>
</protein>
<keyword evidence="2" id="KW-1185">Reference proteome</keyword>
<dbReference type="GO" id="GO:0005509">
    <property type="term" value="F:calcium ion binding"/>
    <property type="evidence" value="ECO:0007669"/>
    <property type="project" value="InterPro"/>
</dbReference>
<dbReference type="EMBL" id="FQUU01000031">
    <property type="protein sequence ID" value="SHG02334.1"/>
    <property type="molecule type" value="Genomic_DNA"/>
</dbReference>
<dbReference type="GO" id="GO:0004571">
    <property type="term" value="F:mannosyl-oligosaccharide 1,2-alpha-mannosidase activity"/>
    <property type="evidence" value="ECO:0007669"/>
    <property type="project" value="InterPro"/>
</dbReference>
<proteinExistence type="predicted"/>
<gene>
    <name evidence="1" type="ORF">SAMN02745131_04135</name>
</gene>
<reference evidence="1 2" key="1">
    <citation type="submission" date="2016-11" db="EMBL/GenBank/DDBJ databases">
        <authorList>
            <person name="Jaros S."/>
            <person name="Januszkiewicz K."/>
            <person name="Wedrychowicz H."/>
        </authorList>
    </citation>
    <scope>NUCLEOTIDE SEQUENCE [LARGE SCALE GENOMIC DNA]</scope>
    <source>
        <strain evidence="1 2">DSM 18119</strain>
    </source>
</reference>
<dbReference type="AlphaFoldDB" id="A0A1M5GF41"/>
<organism evidence="1 2">
    <name type="scientific">Flavisolibacter ginsengisoli DSM 18119</name>
    <dbReference type="NCBI Taxonomy" id="1121884"/>
    <lineage>
        <taxon>Bacteria</taxon>
        <taxon>Pseudomonadati</taxon>
        <taxon>Bacteroidota</taxon>
        <taxon>Chitinophagia</taxon>
        <taxon>Chitinophagales</taxon>
        <taxon>Chitinophagaceae</taxon>
        <taxon>Flavisolibacter</taxon>
    </lineage>
</organism>
<evidence type="ECO:0000313" key="1">
    <source>
        <dbReference type="EMBL" id="SHG02334.1"/>
    </source>
</evidence>
<dbReference type="Proteomes" id="UP000184048">
    <property type="component" value="Unassembled WGS sequence"/>
</dbReference>
<sequence length="533" mass="60656">MKRTLDILLAAVLFTSCHTPSASQVEVRTAFGKQAWAESAIPVHPGVPGQTPFWNAEAHQFIYAPAFDYKKVDKATSYRYSLTSETNGQTYRFESEVPYAPLSKIWTSVPVGYFNLSVAGISAGGDSIGLAGKGRYYRAAPFNGVYHAPVLPYDSSARLALDRLMHEDYVNYWLEHKEPKWDYINYSYPAKIYSALVIGAITYAKLKAGTPEATRSTELARIVADYMLSIRFKEGSPWEFFVPTYYGPRSEKATKQNLKPINSFSIMGVDAGNAFLDLYDFTKDEKYFQAARLIAETYLKTQLPNGSWYQFVNHQTGEPTAPNIVIPTSIINYYDRLRHQYKVTGLEASTQKAFDWIMNNPVKTFNWQGQFEDIQARPPYENLSREQACDLAMYLFRNKKDMELAEELVRFSEDQFVIWEQPVKVAFQEPKPGGRSENWITPSVQEQYVFWMPVGRAAGVMMETFLEAYKATGKDIYLAKAQSIANSFTLAQQANKGDYPTYFTKYPLNLWLNSTVYPAKLLMNNQALLGKKL</sequence>
<dbReference type="GO" id="GO:0016020">
    <property type="term" value="C:membrane"/>
    <property type="evidence" value="ECO:0007669"/>
    <property type="project" value="InterPro"/>
</dbReference>
<name>A0A1M5GF41_9BACT</name>
<dbReference type="SUPFAM" id="SSF48225">
    <property type="entry name" value="Seven-hairpin glycosidases"/>
    <property type="match status" value="1"/>
</dbReference>